<dbReference type="AlphaFoldDB" id="A0A815USY2"/>
<reference evidence="1" key="1">
    <citation type="submission" date="2021-02" db="EMBL/GenBank/DDBJ databases">
        <authorList>
            <person name="Nowell W R."/>
        </authorList>
    </citation>
    <scope>NUCLEOTIDE SEQUENCE</scope>
</reference>
<name>A0A815USY2_9BILA</name>
<dbReference type="EMBL" id="CAJNON010003328">
    <property type="protein sequence ID" value="CAF1523197.1"/>
    <property type="molecule type" value="Genomic_DNA"/>
</dbReference>
<evidence type="ECO:0000313" key="1">
    <source>
        <dbReference type="EMBL" id="CAF1523197.1"/>
    </source>
</evidence>
<proteinExistence type="predicted"/>
<feature type="non-terminal residue" evidence="1">
    <location>
        <position position="1"/>
    </location>
</feature>
<gene>
    <name evidence="1" type="ORF">VCS650_LOCUS43373</name>
</gene>
<protein>
    <submittedName>
        <fullName evidence="1">Uncharacterized protein</fullName>
    </submittedName>
</protein>
<accession>A0A815USY2</accession>
<sequence length="34" mass="3916">SCIEVNDSKLRKEKSTVSHMIFSAQFEANVKFNK</sequence>
<dbReference type="Proteomes" id="UP000663891">
    <property type="component" value="Unassembled WGS sequence"/>
</dbReference>
<evidence type="ECO:0000313" key="2">
    <source>
        <dbReference type="Proteomes" id="UP000663891"/>
    </source>
</evidence>
<comment type="caution">
    <text evidence="1">The sequence shown here is derived from an EMBL/GenBank/DDBJ whole genome shotgun (WGS) entry which is preliminary data.</text>
</comment>
<organism evidence="1 2">
    <name type="scientific">Adineta steineri</name>
    <dbReference type="NCBI Taxonomy" id="433720"/>
    <lineage>
        <taxon>Eukaryota</taxon>
        <taxon>Metazoa</taxon>
        <taxon>Spiralia</taxon>
        <taxon>Gnathifera</taxon>
        <taxon>Rotifera</taxon>
        <taxon>Eurotatoria</taxon>
        <taxon>Bdelloidea</taxon>
        <taxon>Adinetida</taxon>
        <taxon>Adinetidae</taxon>
        <taxon>Adineta</taxon>
    </lineage>
</organism>